<evidence type="ECO:0000313" key="2">
    <source>
        <dbReference type="Proteomes" id="UP000789508"/>
    </source>
</evidence>
<evidence type="ECO:0000313" key="1">
    <source>
        <dbReference type="EMBL" id="CAG8528104.1"/>
    </source>
</evidence>
<dbReference type="Proteomes" id="UP000789508">
    <property type="component" value="Unassembled WGS sequence"/>
</dbReference>
<dbReference type="OrthoDB" id="6247875at2759"/>
<proteinExistence type="predicted"/>
<sequence length="165" mass="18818">MNKGKNGYAMPNVIVHFPPEVTPSELIQKTSGNHTTTTLRINPRVLEERARNTYEKNIIALRKKLKSFYPNMHGTKFEFKRILILKIASNTKTKNNTVQQFLENDFYEGTSKSASHNGSMIDAATHSPFPLEKNTLMPYPSLFSCEYNLINESSSDITFLNFHTS</sequence>
<name>A0A9N9AF69_9GLOM</name>
<protein>
    <submittedName>
        <fullName evidence="1">10113_t:CDS:1</fullName>
    </submittedName>
</protein>
<accession>A0A9N9AF69</accession>
<dbReference type="AlphaFoldDB" id="A0A9N9AF69"/>
<comment type="caution">
    <text evidence="1">The sequence shown here is derived from an EMBL/GenBank/DDBJ whole genome shotgun (WGS) entry which is preliminary data.</text>
</comment>
<dbReference type="EMBL" id="CAJVPS010001184">
    <property type="protein sequence ID" value="CAG8528104.1"/>
    <property type="molecule type" value="Genomic_DNA"/>
</dbReference>
<reference evidence="1" key="1">
    <citation type="submission" date="2021-06" db="EMBL/GenBank/DDBJ databases">
        <authorList>
            <person name="Kallberg Y."/>
            <person name="Tangrot J."/>
            <person name="Rosling A."/>
        </authorList>
    </citation>
    <scope>NUCLEOTIDE SEQUENCE</scope>
    <source>
        <strain evidence="1">FL130A</strain>
    </source>
</reference>
<gene>
    <name evidence="1" type="ORF">ALEPTO_LOCUS4801</name>
</gene>
<keyword evidence="2" id="KW-1185">Reference proteome</keyword>
<organism evidence="1 2">
    <name type="scientific">Ambispora leptoticha</name>
    <dbReference type="NCBI Taxonomy" id="144679"/>
    <lineage>
        <taxon>Eukaryota</taxon>
        <taxon>Fungi</taxon>
        <taxon>Fungi incertae sedis</taxon>
        <taxon>Mucoromycota</taxon>
        <taxon>Glomeromycotina</taxon>
        <taxon>Glomeromycetes</taxon>
        <taxon>Archaeosporales</taxon>
        <taxon>Ambisporaceae</taxon>
        <taxon>Ambispora</taxon>
    </lineage>
</organism>